<proteinExistence type="predicted"/>
<reference evidence="2" key="1">
    <citation type="journal article" date="2012" name="Nature">
        <title>A physical, genetic and functional sequence assembly of the barley genome.</title>
        <authorList>
            <consortium name="The International Barley Genome Sequencing Consortium"/>
            <person name="Mayer K.F."/>
            <person name="Waugh R."/>
            <person name="Brown J.W."/>
            <person name="Schulman A."/>
            <person name="Langridge P."/>
            <person name="Platzer M."/>
            <person name="Fincher G.B."/>
            <person name="Muehlbauer G.J."/>
            <person name="Sato K."/>
            <person name="Close T.J."/>
            <person name="Wise R.P."/>
            <person name="Stein N."/>
        </authorList>
    </citation>
    <scope>NUCLEOTIDE SEQUENCE [LARGE SCALE GENOMIC DNA]</scope>
    <source>
        <strain evidence="2">cv. Morex</strain>
    </source>
</reference>
<evidence type="ECO:0000313" key="1">
    <source>
        <dbReference type="EnsemblPlants" id="HORVU.MOREX.r3.6HG0593870.1.CDS1"/>
    </source>
</evidence>
<sequence>MNGSPFYSGKTIRFPPTVLKKLYAVEVYVLNTLRVWAVSRWRGAREFTNTFLALGFDHLPRGSPRMYRVEEVTHNGVVVSILAHFTNSIDAFYLLDRVFWCVCEFIAFTTHNIFTDYTNILPIAKCVHALSYPIDNTPEDQ</sequence>
<name>A0A8I6XUQ5_HORVV</name>
<dbReference type="Proteomes" id="UP000011116">
    <property type="component" value="Chromosome 6H"/>
</dbReference>
<protein>
    <submittedName>
        <fullName evidence="1">Uncharacterized protein</fullName>
    </submittedName>
</protein>
<accession>A0A8I6XUQ5</accession>
<evidence type="ECO:0000313" key="2">
    <source>
        <dbReference type="Proteomes" id="UP000011116"/>
    </source>
</evidence>
<reference evidence="1" key="3">
    <citation type="submission" date="2022-01" db="UniProtKB">
        <authorList>
            <consortium name="EnsemblPlants"/>
        </authorList>
    </citation>
    <scope>IDENTIFICATION</scope>
    <source>
        <strain evidence="1">subsp. vulgare</strain>
    </source>
</reference>
<dbReference type="AlphaFoldDB" id="A0A8I6XUQ5"/>
<keyword evidence="2" id="KW-1185">Reference proteome</keyword>
<reference evidence="1" key="2">
    <citation type="submission" date="2020-10" db="EMBL/GenBank/DDBJ databases">
        <authorList>
            <person name="Scholz U."/>
            <person name="Mascher M."/>
            <person name="Fiebig A."/>
        </authorList>
    </citation>
    <scope>NUCLEOTIDE SEQUENCE [LARGE SCALE GENOMIC DNA]</scope>
    <source>
        <strain evidence="1">cv. Morex</strain>
    </source>
</reference>
<dbReference type="Gramene" id="HORVU.MOREX.r3.6HG0593870.1">
    <property type="protein sequence ID" value="HORVU.MOREX.r3.6HG0593870.1.CDS1"/>
    <property type="gene ID" value="HORVU.MOREX.r3.6HG0593870"/>
</dbReference>
<dbReference type="EnsemblPlants" id="HORVU.MOREX.r3.6HG0593870.1">
    <property type="protein sequence ID" value="HORVU.MOREX.r3.6HG0593870.1.CDS1"/>
    <property type="gene ID" value="HORVU.MOREX.r3.6HG0593870"/>
</dbReference>
<organism evidence="1 2">
    <name type="scientific">Hordeum vulgare subsp. vulgare</name>
    <name type="common">Domesticated barley</name>
    <dbReference type="NCBI Taxonomy" id="112509"/>
    <lineage>
        <taxon>Eukaryota</taxon>
        <taxon>Viridiplantae</taxon>
        <taxon>Streptophyta</taxon>
        <taxon>Embryophyta</taxon>
        <taxon>Tracheophyta</taxon>
        <taxon>Spermatophyta</taxon>
        <taxon>Magnoliopsida</taxon>
        <taxon>Liliopsida</taxon>
        <taxon>Poales</taxon>
        <taxon>Poaceae</taxon>
        <taxon>BOP clade</taxon>
        <taxon>Pooideae</taxon>
        <taxon>Triticodae</taxon>
        <taxon>Triticeae</taxon>
        <taxon>Hordeinae</taxon>
        <taxon>Hordeum</taxon>
    </lineage>
</organism>